<organism evidence="2 3">
    <name type="scientific">Rhodococcus rhodochrous J45</name>
    <dbReference type="NCBI Taxonomy" id="935266"/>
    <lineage>
        <taxon>Bacteria</taxon>
        <taxon>Bacillati</taxon>
        <taxon>Actinomycetota</taxon>
        <taxon>Actinomycetes</taxon>
        <taxon>Mycobacteriales</taxon>
        <taxon>Nocardiaceae</taxon>
        <taxon>Rhodococcus</taxon>
    </lineage>
</organism>
<evidence type="ECO:0000313" key="2">
    <source>
        <dbReference type="EMBL" id="TWH16642.1"/>
    </source>
</evidence>
<accession>A0A562E3J6</accession>
<name>A0A562E3J6_RHORH</name>
<sequence length="332" mass="37347">MRRSALPADAPKRSGWYLLSFNDDTYYLGESVDLRSRMGGHEAKWGDEIATVRLLPKAASKQQLRVVERTLIRELRAQKIPLRNVVHSDVTTGRDALEELLSDEMQKQWIRNPRGVNARDTTPLKDLSEQEVRYSTAARRFSDLPESTALTALLRTFLEACVPSPRATEFQYWSVSTGTYGGSMFPRRFCVSVGMMEVFVAHGVKGSPGAVQGILNVRESTLSSRVGSMHSLRRRHPSVRIERRDYVDAGDDLICLKPKDLNALEGLLADPEVTAAAAQLVLDLMRKHFCGYTRYHCPQLVQLVYPEYRRSADDSQEDATTQLDSSIRTSSP</sequence>
<dbReference type="EMBL" id="VLJT01000020">
    <property type="protein sequence ID" value="TWH16642.1"/>
    <property type="molecule type" value="Genomic_DNA"/>
</dbReference>
<evidence type="ECO:0008006" key="4">
    <source>
        <dbReference type="Google" id="ProtNLM"/>
    </source>
</evidence>
<feature type="region of interest" description="Disordered" evidence="1">
    <location>
        <begin position="313"/>
        <end position="332"/>
    </location>
</feature>
<comment type="caution">
    <text evidence="2">The sequence shown here is derived from an EMBL/GenBank/DDBJ whole genome shotgun (WGS) entry which is preliminary data.</text>
</comment>
<proteinExistence type="predicted"/>
<protein>
    <recommendedName>
        <fullName evidence="4">GIY-YIG catalytic domain-containing protein</fullName>
    </recommendedName>
</protein>
<feature type="compositionally biased region" description="Polar residues" evidence="1">
    <location>
        <begin position="318"/>
        <end position="332"/>
    </location>
</feature>
<dbReference type="Proteomes" id="UP000317573">
    <property type="component" value="Unassembled WGS sequence"/>
</dbReference>
<gene>
    <name evidence="2" type="ORF">L618_002200000520</name>
</gene>
<evidence type="ECO:0000313" key="3">
    <source>
        <dbReference type="Proteomes" id="UP000317573"/>
    </source>
</evidence>
<reference evidence="2 3" key="1">
    <citation type="submission" date="2019-07" db="EMBL/GenBank/DDBJ databases">
        <title>Genome sequencing of lignin-degrading bacterial isolates.</title>
        <authorList>
            <person name="Gladden J."/>
        </authorList>
    </citation>
    <scope>NUCLEOTIDE SEQUENCE [LARGE SCALE GENOMIC DNA]</scope>
    <source>
        <strain evidence="2 3">J45</strain>
    </source>
</reference>
<evidence type="ECO:0000256" key="1">
    <source>
        <dbReference type="SAM" id="MobiDB-lite"/>
    </source>
</evidence>
<dbReference type="AlphaFoldDB" id="A0A562E3J6"/>